<keyword evidence="2" id="KW-0812">Transmembrane</keyword>
<organism evidence="3 4">
    <name type="scientific">Halococcus salifodinae DSM 8989</name>
    <dbReference type="NCBI Taxonomy" id="1227456"/>
    <lineage>
        <taxon>Archaea</taxon>
        <taxon>Methanobacteriati</taxon>
        <taxon>Methanobacteriota</taxon>
        <taxon>Stenosarchaea group</taxon>
        <taxon>Halobacteria</taxon>
        <taxon>Halobacteriales</taxon>
        <taxon>Halococcaceae</taxon>
        <taxon>Halococcus</taxon>
    </lineage>
</organism>
<keyword evidence="3" id="KW-0560">Oxidoreductase</keyword>
<dbReference type="Gene3D" id="1.20.120.1200">
    <property type="entry name" value="NADH-ubiquinone/plastoquinone oxidoreductase chain 6, subunit NuoJ"/>
    <property type="match status" value="1"/>
</dbReference>
<dbReference type="InterPro" id="IPR001457">
    <property type="entry name" value="NADH_UbQ/plastoQ_OxRdtase_su6"/>
</dbReference>
<feature type="region of interest" description="Disordered" evidence="1">
    <location>
        <begin position="1"/>
        <end position="31"/>
    </location>
</feature>
<proteinExistence type="predicted"/>
<accession>M0N1B2</accession>
<dbReference type="STRING" id="1227456.C450_14527"/>
<protein>
    <submittedName>
        <fullName evidence="3">NADH dehydrogenase subunit J</fullName>
        <ecNumber evidence="3">1.6.5.3</ecNumber>
    </submittedName>
</protein>
<sequence>MDSSASGSVDRRASETIADGGTGVGATPPLPTRASARAGLETFKHHPTRVKPMAALPYEAIAFALFALVTVASSLGVVLVEDVWHSALLLGVSLLSVAVHYVMLNAEFLAAMQILVYVGGVLILITFAVMLTRTDDPKEAVS</sequence>
<keyword evidence="4" id="KW-1185">Reference proteome</keyword>
<dbReference type="Pfam" id="PF00499">
    <property type="entry name" value="Oxidored_q3"/>
    <property type="match status" value="1"/>
</dbReference>
<gene>
    <name evidence="3" type="ORF">C450_14527</name>
</gene>
<comment type="caution">
    <text evidence="3">The sequence shown here is derived from an EMBL/GenBank/DDBJ whole genome shotgun (WGS) entry which is preliminary data.</text>
</comment>
<reference evidence="3 4" key="1">
    <citation type="journal article" date="2014" name="PLoS Genet.">
        <title>Phylogenetically driven sequencing of extremely halophilic archaea reveals strategies for static and dynamic osmo-response.</title>
        <authorList>
            <person name="Becker E.A."/>
            <person name="Seitzer P.M."/>
            <person name="Tritt A."/>
            <person name="Larsen D."/>
            <person name="Krusor M."/>
            <person name="Yao A.I."/>
            <person name="Wu D."/>
            <person name="Madern D."/>
            <person name="Eisen J.A."/>
            <person name="Darling A.E."/>
            <person name="Facciotti M.T."/>
        </authorList>
    </citation>
    <scope>NUCLEOTIDE SEQUENCE [LARGE SCALE GENOMIC DNA]</scope>
    <source>
        <strain evidence="3 4">DSM 8989</strain>
    </source>
</reference>
<dbReference type="Proteomes" id="UP000011625">
    <property type="component" value="Unassembled WGS sequence"/>
</dbReference>
<evidence type="ECO:0000256" key="2">
    <source>
        <dbReference type="SAM" id="Phobius"/>
    </source>
</evidence>
<evidence type="ECO:0000313" key="3">
    <source>
        <dbReference type="EMBL" id="EMA50894.1"/>
    </source>
</evidence>
<name>M0N1B2_9EURY</name>
<dbReference type="NCBIfam" id="NF005024">
    <property type="entry name" value="PRK06433.1-4"/>
    <property type="match status" value="1"/>
</dbReference>
<evidence type="ECO:0000256" key="1">
    <source>
        <dbReference type="SAM" id="MobiDB-lite"/>
    </source>
</evidence>
<dbReference type="EC" id="1.6.5.3" evidence="3"/>
<dbReference type="PANTHER" id="PTHR33269">
    <property type="entry name" value="NADH-UBIQUINONE OXIDOREDUCTASE CHAIN 6"/>
    <property type="match status" value="1"/>
</dbReference>
<feature type="transmembrane region" description="Helical" evidence="2">
    <location>
        <begin position="87"/>
        <end position="104"/>
    </location>
</feature>
<evidence type="ECO:0000313" key="4">
    <source>
        <dbReference type="Proteomes" id="UP000011625"/>
    </source>
</evidence>
<feature type="transmembrane region" description="Helical" evidence="2">
    <location>
        <begin position="60"/>
        <end position="80"/>
    </location>
</feature>
<dbReference type="AlphaFoldDB" id="M0N1B2"/>
<dbReference type="PANTHER" id="PTHR33269:SF17">
    <property type="entry name" value="NADH-UBIQUINONE OXIDOREDUCTASE CHAIN 6"/>
    <property type="match status" value="1"/>
</dbReference>
<keyword evidence="2" id="KW-1133">Transmembrane helix</keyword>
<keyword evidence="2" id="KW-0472">Membrane</keyword>
<dbReference type="PATRIC" id="fig|1227456.3.peg.2946"/>
<dbReference type="GO" id="GO:0016491">
    <property type="term" value="F:oxidoreductase activity"/>
    <property type="evidence" value="ECO:0007669"/>
    <property type="project" value="UniProtKB-KW"/>
</dbReference>
<dbReference type="InterPro" id="IPR042106">
    <property type="entry name" value="Nuo/plastoQ_OxRdtase_6_NuoJ"/>
</dbReference>
<dbReference type="GO" id="GO:0008137">
    <property type="term" value="F:NADH dehydrogenase (ubiquinone) activity"/>
    <property type="evidence" value="ECO:0007669"/>
    <property type="project" value="InterPro"/>
</dbReference>
<dbReference type="EMBL" id="AOME01000070">
    <property type="protein sequence ID" value="EMA50894.1"/>
    <property type="molecule type" value="Genomic_DNA"/>
</dbReference>
<feature type="transmembrane region" description="Helical" evidence="2">
    <location>
        <begin position="110"/>
        <end position="131"/>
    </location>
</feature>